<evidence type="ECO:0000259" key="11">
    <source>
        <dbReference type="PROSITE" id="PS51900"/>
    </source>
</evidence>
<evidence type="ECO:0000256" key="4">
    <source>
        <dbReference type="ARBA" id="ARBA00022829"/>
    </source>
</evidence>
<evidence type="ECO:0000256" key="3">
    <source>
        <dbReference type="ARBA" id="ARBA00022618"/>
    </source>
</evidence>
<evidence type="ECO:0000256" key="9">
    <source>
        <dbReference type="PROSITE-ProRule" id="PRU01248"/>
    </source>
</evidence>
<dbReference type="SUPFAM" id="SSF56349">
    <property type="entry name" value="DNA breaking-rejoining enzymes"/>
    <property type="match status" value="1"/>
</dbReference>
<dbReference type="Proteomes" id="UP000036951">
    <property type="component" value="Unassembled WGS sequence"/>
</dbReference>
<keyword evidence="4" id="KW-0159">Chromosome partition</keyword>
<dbReference type="Pfam" id="PF02899">
    <property type="entry name" value="Phage_int_SAM_1"/>
    <property type="match status" value="1"/>
</dbReference>
<dbReference type="EMBL" id="LFQU01000051">
    <property type="protein sequence ID" value="KOO65830.1"/>
    <property type="molecule type" value="Genomic_DNA"/>
</dbReference>
<dbReference type="InterPro" id="IPR050090">
    <property type="entry name" value="Tyrosine_recombinase_XerCD"/>
</dbReference>
<accession>A0A8E1QZ33</accession>
<proteinExistence type="predicted"/>
<dbReference type="GO" id="GO:0051301">
    <property type="term" value="P:cell division"/>
    <property type="evidence" value="ECO:0007669"/>
    <property type="project" value="UniProtKB-KW"/>
</dbReference>
<dbReference type="Gene3D" id="1.10.150.130">
    <property type="match status" value="1"/>
</dbReference>
<evidence type="ECO:0000256" key="8">
    <source>
        <dbReference type="ARBA" id="ARBA00023306"/>
    </source>
</evidence>
<evidence type="ECO:0000256" key="7">
    <source>
        <dbReference type="ARBA" id="ARBA00023172"/>
    </source>
</evidence>
<evidence type="ECO:0000256" key="5">
    <source>
        <dbReference type="ARBA" id="ARBA00022908"/>
    </source>
</evidence>
<dbReference type="AlphaFoldDB" id="A0A8E1QZ33"/>
<keyword evidence="8" id="KW-0131">Cell cycle</keyword>
<dbReference type="PANTHER" id="PTHR30349">
    <property type="entry name" value="PHAGE INTEGRASE-RELATED"/>
    <property type="match status" value="1"/>
</dbReference>
<dbReference type="GO" id="GO:0003677">
    <property type="term" value="F:DNA binding"/>
    <property type="evidence" value="ECO:0007669"/>
    <property type="project" value="UniProtKB-UniRule"/>
</dbReference>
<evidence type="ECO:0008006" key="14">
    <source>
        <dbReference type="Google" id="ProtNLM"/>
    </source>
</evidence>
<evidence type="ECO:0000313" key="13">
    <source>
        <dbReference type="Proteomes" id="UP000036951"/>
    </source>
</evidence>
<keyword evidence="13" id="KW-1185">Reference proteome</keyword>
<protein>
    <recommendedName>
        <fullName evidence="14">Integrase</fullName>
    </recommendedName>
</protein>
<dbReference type="PROSITE" id="PS51900">
    <property type="entry name" value="CB"/>
    <property type="match status" value="1"/>
</dbReference>
<evidence type="ECO:0000313" key="12">
    <source>
        <dbReference type="EMBL" id="KOO65830.1"/>
    </source>
</evidence>
<evidence type="ECO:0000259" key="10">
    <source>
        <dbReference type="PROSITE" id="PS51898"/>
    </source>
</evidence>
<dbReference type="InterPro" id="IPR011010">
    <property type="entry name" value="DNA_brk_join_enz"/>
</dbReference>
<gene>
    <name evidence="12" type="ORF">ACU52_14150</name>
</gene>
<keyword evidence="3" id="KW-0132">Cell division</keyword>
<name>A0A8E1QZ33_9BACT</name>
<dbReference type="InterPro" id="IPR002104">
    <property type="entry name" value="Integrase_catalytic"/>
</dbReference>
<reference evidence="12 13" key="1">
    <citation type="submission" date="2015-06" db="EMBL/GenBank/DDBJ databases">
        <title>Prevotella sp. 109, sp. nov., a novel member of the family Prevotellaceae isolated from human faeces.</title>
        <authorList>
            <person name="Shkoporov A.N."/>
            <person name="Chaplin A.V."/>
            <person name="Kafarskaia L.I."/>
            <person name="Efimov B.A."/>
        </authorList>
    </citation>
    <scope>NUCLEOTIDE SEQUENCE [LARGE SCALE GENOMIC DNA]</scope>
    <source>
        <strain evidence="12 13">109</strain>
    </source>
</reference>
<sequence length="272" mass="31639">MCNYSPKTCLCYKQDLTDFFKFVDGREVTPNLISDYVMFKRDNGCSAVSVNRYISAIRSYFDYCCRFAGCARNPAAGIRNIKTEKRLPLFITEPVMNDLLDNHLRRDTFKRYRTFLVVLVFYHTGIRCSELAAIRDLDINLEKRYIKIYGKGRKERLVPFGSELEYHLREFTKMRDTEIRVSDGHLFTDIHGKGLSGFQIRIITKQALLRVVPAKFAHPHVLRHTFATAMMNHGAKIENVALLLGHESVDTTTIYEHVSINYLQSIHRQVFR</sequence>
<comment type="subcellular location">
    <subcellularLocation>
        <location evidence="1">Cytoplasm</location>
    </subcellularLocation>
</comment>
<feature type="domain" description="Tyr recombinase" evidence="10">
    <location>
        <begin position="86"/>
        <end position="268"/>
    </location>
</feature>
<comment type="caution">
    <text evidence="12">The sequence shown here is derived from an EMBL/GenBank/DDBJ whole genome shotgun (WGS) entry which is preliminary data.</text>
</comment>
<keyword evidence="5" id="KW-0229">DNA integration</keyword>
<keyword evidence="2" id="KW-0963">Cytoplasm</keyword>
<organism evidence="12 13">
    <name type="scientific">Xylanibacter rarus</name>
    <dbReference type="NCBI Taxonomy" id="1676614"/>
    <lineage>
        <taxon>Bacteria</taxon>
        <taxon>Pseudomonadati</taxon>
        <taxon>Bacteroidota</taxon>
        <taxon>Bacteroidia</taxon>
        <taxon>Bacteroidales</taxon>
        <taxon>Prevotellaceae</taxon>
        <taxon>Xylanibacter</taxon>
    </lineage>
</organism>
<dbReference type="PANTHER" id="PTHR30349:SF77">
    <property type="entry name" value="TYROSINE RECOMBINASE XERC"/>
    <property type="match status" value="1"/>
</dbReference>
<dbReference type="Gene3D" id="1.10.443.10">
    <property type="entry name" value="Intergrase catalytic core"/>
    <property type="match status" value="1"/>
</dbReference>
<dbReference type="GO" id="GO:0005737">
    <property type="term" value="C:cytoplasm"/>
    <property type="evidence" value="ECO:0007669"/>
    <property type="project" value="UniProtKB-SubCell"/>
</dbReference>
<keyword evidence="7" id="KW-0233">DNA recombination</keyword>
<dbReference type="InterPro" id="IPR044068">
    <property type="entry name" value="CB"/>
</dbReference>
<dbReference type="PROSITE" id="PS51898">
    <property type="entry name" value="TYR_RECOMBINASE"/>
    <property type="match status" value="1"/>
</dbReference>
<dbReference type="GO" id="GO:0007059">
    <property type="term" value="P:chromosome segregation"/>
    <property type="evidence" value="ECO:0007669"/>
    <property type="project" value="UniProtKB-KW"/>
</dbReference>
<evidence type="ECO:0000256" key="2">
    <source>
        <dbReference type="ARBA" id="ARBA00022490"/>
    </source>
</evidence>
<dbReference type="InterPro" id="IPR013762">
    <property type="entry name" value="Integrase-like_cat_sf"/>
</dbReference>
<evidence type="ECO:0000256" key="6">
    <source>
        <dbReference type="ARBA" id="ARBA00023125"/>
    </source>
</evidence>
<dbReference type="Pfam" id="PF00589">
    <property type="entry name" value="Phage_integrase"/>
    <property type="match status" value="1"/>
</dbReference>
<dbReference type="InterPro" id="IPR004107">
    <property type="entry name" value="Integrase_SAM-like_N"/>
</dbReference>
<evidence type="ECO:0000256" key="1">
    <source>
        <dbReference type="ARBA" id="ARBA00004496"/>
    </source>
</evidence>
<dbReference type="InterPro" id="IPR010998">
    <property type="entry name" value="Integrase_recombinase_N"/>
</dbReference>
<dbReference type="GO" id="GO:0006310">
    <property type="term" value="P:DNA recombination"/>
    <property type="evidence" value="ECO:0007669"/>
    <property type="project" value="UniProtKB-KW"/>
</dbReference>
<feature type="domain" description="Core-binding (CB)" evidence="11">
    <location>
        <begin position="1"/>
        <end position="65"/>
    </location>
</feature>
<dbReference type="GO" id="GO:0015074">
    <property type="term" value="P:DNA integration"/>
    <property type="evidence" value="ECO:0007669"/>
    <property type="project" value="UniProtKB-KW"/>
</dbReference>
<keyword evidence="6 9" id="KW-0238">DNA-binding</keyword>